<keyword evidence="4" id="KW-0804">Transcription</keyword>
<keyword evidence="2" id="KW-0805">Transcription regulation</keyword>
<feature type="compositionally biased region" description="Polar residues" evidence="6">
    <location>
        <begin position="130"/>
        <end position="145"/>
    </location>
</feature>
<dbReference type="PROSITE" id="PS50048">
    <property type="entry name" value="ZN2_CY6_FUNGAL_2"/>
    <property type="match status" value="1"/>
</dbReference>
<evidence type="ECO:0000256" key="2">
    <source>
        <dbReference type="ARBA" id="ARBA00023015"/>
    </source>
</evidence>
<dbReference type="Pfam" id="PF00172">
    <property type="entry name" value="Zn_clus"/>
    <property type="match status" value="1"/>
</dbReference>
<accession>A0A6A7C5S6</accession>
<evidence type="ECO:0000259" key="7">
    <source>
        <dbReference type="PROSITE" id="PS50048"/>
    </source>
</evidence>
<sequence>MNDGSVGTKPPGYADGTTWDGAPTTDHRQSAHHYYMTTPITDARLDATAEEEAKRQRACEACRALKVRCDRGSDDSPCKRCEKARRECVITQPSRKRQKKSDRRVAELETKVDALTAALQHPSAQHRRPTTSQPATPESATMSHKSSGRGDPPRAERGWTPPPKVPERPRDSTMDGFARRIAAIVSPETSAAMFQRYVTILAPHLPAIIFPAGTRGEQVFRQKPVLYTCILSAASYGVLHPEVSEKLAQEAIGVIAERVVQQGIKSLELIQAMQVLAFWFRPPEKSEQANFYQLCHMAAVMALDIGLGKRFLPAKARRGFGGPTANYAPGPHHQVPQDSDTVEARRAWLTCYYLCASAATVLRRPNLVRWSNYMKECIEVLESHPDAGPSDKLFSQYVKVQRICEDIGLHFFMDDSTANININDPKIGFALTVLERQLQEWKENIPPECRGLGLEFFYHITSLYLHEIVLHLNHNIEDFRIPFTEESLRSVNDTSDPLTQAQIQSVVACQRGAQGALDAFLSYDAETIKALPMFLFFVRCVYAIMVLIKMHVAACTPRSELGKTIQPDSLRVDYYLDRLLTSFQFSRLGREEEWRPLPNVLRILTVLKDFFTKHLEKVARGDMLTRNLLPPQISLPPLPPLNGTCIPPRPAVDSRGMTLRQGDVPPQQQQQQQQLMTPRHHPDGRPQVPIPAPQGVPNGPPTSLHVLSQVAATSENTAGWIPPDWAGIRYPAEIEEKWNPAADFDQQAMDLAMANEQFQIGALEGWGLEGQGGQHW</sequence>
<dbReference type="GO" id="GO:0008270">
    <property type="term" value="F:zinc ion binding"/>
    <property type="evidence" value="ECO:0007669"/>
    <property type="project" value="InterPro"/>
</dbReference>
<proteinExistence type="predicted"/>
<dbReference type="CDD" id="cd12148">
    <property type="entry name" value="fungal_TF_MHR"/>
    <property type="match status" value="1"/>
</dbReference>
<dbReference type="PANTHER" id="PTHR31845:SF39">
    <property type="entry name" value="TRANSCRIPTION FACTOR PBCR-RELATED"/>
    <property type="match status" value="1"/>
</dbReference>
<evidence type="ECO:0000313" key="9">
    <source>
        <dbReference type="Proteomes" id="UP000799421"/>
    </source>
</evidence>
<evidence type="ECO:0000256" key="1">
    <source>
        <dbReference type="ARBA" id="ARBA00004123"/>
    </source>
</evidence>
<dbReference type="GO" id="GO:0005634">
    <property type="term" value="C:nucleus"/>
    <property type="evidence" value="ECO:0007669"/>
    <property type="project" value="UniProtKB-SubCell"/>
</dbReference>
<dbReference type="InterPro" id="IPR036864">
    <property type="entry name" value="Zn2-C6_fun-type_DNA-bd_sf"/>
</dbReference>
<organism evidence="8 9">
    <name type="scientific">Piedraia hortae CBS 480.64</name>
    <dbReference type="NCBI Taxonomy" id="1314780"/>
    <lineage>
        <taxon>Eukaryota</taxon>
        <taxon>Fungi</taxon>
        <taxon>Dikarya</taxon>
        <taxon>Ascomycota</taxon>
        <taxon>Pezizomycotina</taxon>
        <taxon>Dothideomycetes</taxon>
        <taxon>Dothideomycetidae</taxon>
        <taxon>Capnodiales</taxon>
        <taxon>Piedraiaceae</taxon>
        <taxon>Piedraia</taxon>
    </lineage>
</organism>
<dbReference type="OrthoDB" id="8062037at2759"/>
<keyword evidence="5" id="KW-0539">Nucleus</keyword>
<protein>
    <recommendedName>
        <fullName evidence="7">Zn(2)-C6 fungal-type domain-containing protein</fullName>
    </recommendedName>
</protein>
<keyword evidence="9" id="KW-1185">Reference proteome</keyword>
<reference evidence="8" key="1">
    <citation type="journal article" date="2020" name="Stud. Mycol.">
        <title>101 Dothideomycetes genomes: a test case for predicting lifestyles and emergence of pathogens.</title>
        <authorList>
            <person name="Haridas S."/>
            <person name="Albert R."/>
            <person name="Binder M."/>
            <person name="Bloem J."/>
            <person name="Labutti K."/>
            <person name="Salamov A."/>
            <person name="Andreopoulos B."/>
            <person name="Baker S."/>
            <person name="Barry K."/>
            <person name="Bills G."/>
            <person name="Bluhm B."/>
            <person name="Cannon C."/>
            <person name="Castanera R."/>
            <person name="Culley D."/>
            <person name="Daum C."/>
            <person name="Ezra D."/>
            <person name="Gonzalez J."/>
            <person name="Henrissat B."/>
            <person name="Kuo A."/>
            <person name="Liang C."/>
            <person name="Lipzen A."/>
            <person name="Lutzoni F."/>
            <person name="Magnuson J."/>
            <person name="Mondo S."/>
            <person name="Nolan M."/>
            <person name="Ohm R."/>
            <person name="Pangilinan J."/>
            <person name="Park H.-J."/>
            <person name="Ramirez L."/>
            <person name="Alfaro M."/>
            <person name="Sun H."/>
            <person name="Tritt A."/>
            <person name="Yoshinaga Y."/>
            <person name="Zwiers L.-H."/>
            <person name="Turgeon B."/>
            <person name="Goodwin S."/>
            <person name="Spatafora J."/>
            <person name="Crous P."/>
            <person name="Grigoriev I."/>
        </authorList>
    </citation>
    <scope>NUCLEOTIDE SEQUENCE</scope>
    <source>
        <strain evidence="8">CBS 480.64</strain>
    </source>
</reference>
<dbReference type="SMART" id="SM00066">
    <property type="entry name" value="GAL4"/>
    <property type="match status" value="1"/>
</dbReference>
<evidence type="ECO:0000256" key="6">
    <source>
        <dbReference type="SAM" id="MobiDB-lite"/>
    </source>
</evidence>
<comment type="subcellular location">
    <subcellularLocation>
        <location evidence="1">Nucleus</location>
    </subcellularLocation>
</comment>
<dbReference type="PANTHER" id="PTHR31845">
    <property type="entry name" value="FINGER DOMAIN PROTEIN, PUTATIVE-RELATED"/>
    <property type="match status" value="1"/>
</dbReference>
<dbReference type="InterPro" id="IPR001138">
    <property type="entry name" value="Zn2Cys6_DnaBD"/>
</dbReference>
<feature type="region of interest" description="Disordered" evidence="6">
    <location>
        <begin position="1"/>
        <end position="27"/>
    </location>
</feature>
<dbReference type="PROSITE" id="PS00463">
    <property type="entry name" value="ZN2_CY6_FUNGAL_1"/>
    <property type="match status" value="1"/>
</dbReference>
<evidence type="ECO:0000256" key="5">
    <source>
        <dbReference type="ARBA" id="ARBA00023242"/>
    </source>
</evidence>
<dbReference type="GO" id="GO:0000976">
    <property type="term" value="F:transcription cis-regulatory region binding"/>
    <property type="evidence" value="ECO:0007669"/>
    <property type="project" value="TreeGrafter"/>
</dbReference>
<dbReference type="Proteomes" id="UP000799421">
    <property type="component" value="Unassembled WGS sequence"/>
</dbReference>
<feature type="region of interest" description="Disordered" evidence="6">
    <location>
        <begin position="117"/>
        <end position="173"/>
    </location>
</feature>
<dbReference type="AlphaFoldDB" id="A0A6A7C5S6"/>
<name>A0A6A7C5S6_9PEZI</name>
<dbReference type="InterPro" id="IPR051089">
    <property type="entry name" value="prtT"/>
</dbReference>
<dbReference type="PROSITE" id="PS50007">
    <property type="entry name" value="PIPLC_X_DOMAIN"/>
    <property type="match status" value="1"/>
</dbReference>
<dbReference type="Gene3D" id="4.10.240.10">
    <property type="entry name" value="Zn(2)-C6 fungal-type DNA-binding domain"/>
    <property type="match status" value="1"/>
</dbReference>
<gene>
    <name evidence="8" type="ORF">K470DRAFT_255890</name>
</gene>
<evidence type="ECO:0000313" key="8">
    <source>
        <dbReference type="EMBL" id="KAF2862602.1"/>
    </source>
</evidence>
<evidence type="ECO:0000256" key="3">
    <source>
        <dbReference type="ARBA" id="ARBA00023125"/>
    </source>
</evidence>
<dbReference type="SUPFAM" id="SSF57701">
    <property type="entry name" value="Zn2/Cys6 DNA-binding domain"/>
    <property type="match status" value="1"/>
</dbReference>
<feature type="region of interest" description="Disordered" evidence="6">
    <location>
        <begin position="649"/>
        <end position="687"/>
    </location>
</feature>
<evidence type="ECO:0000256" key="4">
    <source>
        <dbReference type="ARBA" id="ARBA00023163"/>
    </source>
</evidence>
<keyword evidence="3" id="KW-0238">DNA-binding</keyword>
<dbReference type="GO" id="GO:0000981">
    <property type="term" value="F:DNA-binding transcription factor activity, RNA polymerase II-specific"/>
    <property type="evidence" value="ECO:0007669"/>
    <property type="project" value="InterPro"/>
</dbReference>
<feature type="domain" description="Zn(2)-C6 fungal-type" evidence="7">
    <location>
        <begin position="58"/>
        <end position="90"/>
    </location>
</feature>
<dbReference type="CDD" id="cd00067">
    <property type="entry name" value="GAL4"/>
    <property type="match status" value="1"/>
</dbReference>
<dbReference type="EMBL" id="MU005965">
    <property type="protein sequence ID" value="KAF2862602.1"/>
    <property type="molecule type" value="Genomic_DNA"/>
</dbReference>